<keyword evidence="1" id="KW-0812">Transmembrane</keyword>
<dbReference type="Gene3D" id="2.30.30.40">
    <property type="entry name" value="SH3 Domains"/>
    <property type="match status" value="1"/>
</dbReference>
<feature type="transmembrane region" description="Helical" evidence="1">
    <location>
        <begin position="37"/>
        <end position="56"/>
    </location>
</feature>
<name>A0A6N9HLX1_9BURK</name>
<keyword evidence="4" id="KW-1185">Reference proteome</keyword>
<organism evidence="3 4">
    <name type="scientific">Pseudoduganella guangdongensis</name>
    <dbReference type="NCBI Taxonomy" id="2692179"/>
    <lineage>
        <taxon>Bacteria</taxon>
        <taxon>Pseudomonadati</taxon>
        <taxon>Pseudomonadota</taxon>
        <taxon>Betaproteobacteria</taxon>
        <taxon>Burkholderiales</taxon>
        <taxon>Oxalobacteraceae</taxon>
        <taxon>Telluria group</taxon>
        <taxon>Pseudoduganella</taxon>
    </lineage>
</organism>
<gene>
    <name evidence="3" type="ORF">GTP41_21485</name>
</gene>
<protein>
    <submittedName>
        <fullName evidence="3">SH3 domain-containing protein</fullName>
    </submittedName>
</protein>
<keyword evidence="1" id="KW-1133">Transmembrane helix</keyword>
<reference evidence="3 4" key="1">
    <citation type="submission" date="2019-12" db="EMBL/GenBank/DDBJ databases">
        <title>Novel species isolated from a subtropical stream in China.</title>
        <authorList>
            <person name="Lu H."/>
        </authorList>
    </citation>
    <scope>NUCLEOTIDE SEQUENCE [LARGE SCALE GENOMIC DNA]</scope>
    <source>
        <strain evidence="3 4">DS3</strain>
    </source>
</reference>
<accession>A0A6N9HLX1</accession>
<dbReference type="Proteomes" id="UP000448575">
    <property type="component" value="Unassembled WGS sequence"/>
</dbReference>
<keyword evidence="1" id="KW-0472">Membrane</keyword>
<dbReference type="AlphaFoldDB" id="A0A6N9HLX1"/>
<dbReference type="Pfam" id="PF08239">
    <property type="entry name" value="SH3_3"/>
    <property type="match status" value="1"/>
</dbReference>
<evidence type="ECO:0000259" key="2">
    <source>
        <dbReference type="Pfam" id="PF08239"/>
    </source>
</evidence>
<dbReference type="InterPro" id="IPR003646">
    <property type="entry name" value="SH3-like_bac-type"/>
</dbReference>
<comment type="caution">
    <text evidence="3">The sequence shown here is derived from an EMBL/GenBank/DDBJ whole genome shotgun (WGS) entry which is preliminary data.</text>
</comment>
<feature type="domain" description="SH3b" evidence="2">
    <location>
        <begin position="93"/>
        <end position="147"/>
    </location>
</feature>
<sequence>MHAFLPFAAYLGGLAATLVLACYLTPAKWWHRPTLRNMSLVAAGTWTIGALVLHAFGGPARAAAAPAAPATAVAAEAAAPAPADLAPFRVHRDLNLRVAAGTGAARLATIPAGTMVTPTGIRSGDWWQVRAETDGTTQTGWASSLWLRRQAE</sequence>
<dbReference type="EMBL" id="WWCJ01000019">
    <property type="protein sequence ID" value="MYN04671.1"/>
    <property type="molecule type" value="Genomic_DNA"/>
</dbReference>
<evidence type="ECO:0000256" key="1">
    <source>
        <dbReference type="SAM" id="Phobius"/>
    </source>
</evidence>
<evidence type="ECO:0000313" key="4">
    <source>
        <dbReference type="Proteomes" id="UP000448575"/>
    </source>
</evidence>
<dbReference type="RefSeq" id="WP_161027626.1">
    <property type="nucleotide sequence ID" value="NZ_WWCJ01000019.1"/>
</dbReference>
<proteinExistence type="predicted"/>
<evidence type="ECO:0000313" key="3">
    <source>
        <dbReference type="EMBL" id="MYN04671.1"/>
    </source>
</evidence>